<sequence length="245" mass="25874">MFLMHGSRPSPTLVAWANAWLTGHVGLDEAVDAVERGGPHLAGQVTLRSWLADLRPRGLTGLRLALPAPGDPLGLTGPAEFNQAAVEAGEGVIVLLDGSAVGLVPVEDRRGSSYQGTRWELFPARSALPDVPSLADAERRLALAMREVTEIMSGLDDINGDRSGVLKALRDDADSGLAPGYPARAHRVDALATRLTLILDLADATAGHNLTAGQMLRRADALTLLDQAVRRARVAAHGAVFEPAR</sequence>
<dbReference type="EMBL" id="BAAATZ010000002">
    <property type="protein sequence ID" value="GAA2719667.1"/>
    <property type="molecule type" value="Genomic_DNA"/>
</dbReference>
<evidence type="ECO:0000313" key="1">
    <source>
        <dbReference type="EMBL" id="GAA2719667.1"/>
    </source>
</evidence>
<evidence type="ECO:0000313" key="2">
    <source>
        <dbReference type="Proteomes" id="UP001501842"/>
    </source>
</evidence>
<gene>
    <name evidence="1" type="ORF">GCM10010439_05840</name>
</gene>
<keyword evidence="2" id="KW-1185">Reference proteome</keyword>
<dbReference type="Proteomes" id="UP001501842">
    <property type="component" value="Unassembled WGS sequence"/>
</dbReference>
<organism evidence="1 2">
    <name type="scientific">Actinocorallia aurantiaca</name>
    <dbReference type="NCBI Taxonomy" id="46204"/>
    <lineage>
        <taxon>Bacteria</taxon>
        <taxon>Bacillati</taxon>
        <taxon>Actinomycetota</taxon>
        <taxon>Actinomycetes</taxon>
        <taxon>Streptosporangiales</taxon>
        <taxon>Thermomonosporaceae</taxon>
        <taxon>Actinocorallia</taxon>
    </lineage>
</organism>
<proteinExistence type="predicted"/>
<accession>A0ABP6GAK5</accession>
<protein>
    <submittedName>
        <fullName evidence="1">Uncharacterized protein</fullName>
    </submittedName>
</protein>
<name>A0ABP6GAK5_9ACTN</name>
<reference evidence="2" key="1">
    <citation type="journal article" date="2019" name="Int. J. Syst. Evol. Microbiol.">
        <title>The Global Catalogue of Microorganisms (GCM) 10K type strain sequencing project: providing services to taxonomists for standard genome sequencing and annotation.</title>
        <authorList>
            <consortium name="The Broad Institute Genomics Platform"/>
            <consortium name="The Broad Institute Genome Sequencing Center for Infectious Disease"/>
            <person name="Wu L."/>
            <person name="Ma J."/>
        </authorList>
    </citation>
    <scope>NUCLEOTIDE SEQUENCE [LARGE SCALE GENOMIC DNA]</scope>
    <source>
        <strain evidence="2">JCM 8201</strain>
    </source>
</reference>
<comment type="caution">
    <text evidence="1">The sequence shown here is derived from an EMBL/GenBank/DDBJ whole genome shotgun (WGS) entry which is preliminary data.</text>
</comment>